<protein>
    <submittedName>
        <fullName evidence="3">SRPBCC domain-containing protein</fullName>
    </submittedName>
</protein>
<dbReference type="InterPro" id="IPR023393">
    <property type="entry name" value="START-like_dom_sf"/>
</dbReference>
<organism evidence="3 4">
    <name type="scientific">Belliella filtrata</name>
    <dbReference type="NCBI Taxonomy" id="2923435"/>
    <lineage>
        <taxon>Bacteria</taxon>
        <taxon>Pseudomonadati</taxon>
        <taxon>Bacteroidota</taxon>
        <taxon>Cytophagia</taxon>
        <taxon>Cytophagales</taxon>
        <taxon>Cyclobacteriaceae</taxon>
        <taxon>Belliella</taxon>
    </lineage>
</organism>
<dbReference type="Pfam" id="PF08327">
    <property type="entry name" value="AHSA1"/>
    <property type="match status" value="1"/>
</dbReference>
<comment type="caution">
    <text evidence="3">The sequence shown here is derived from an EMBL/GenBank/DDBJ whole genome shotgun (WGS) entry which is preliminary data.</text>
</comment>
<dbReference type="SUPFAM" id="SSF55961">
    <property type="entry name" value="Bet v1-like"/>
    <property type="match status" value="1"/>
</dbReference>
<reference evidence="3" key="1">
    <citation type="submission" date="2022-03" db="EMBL/GenBank/DDBJ databases">
        <title>De novo assembled genomes of Belliella spp. (Cyclobacteriaceae) strains.</title>
        <authorList>
            <person name="Szabo A."/>
            <person name="Korponai K."/>
            <person name="Felfoldi T."/>
        </authorList>
    </citation>
    <scope>NUCLEOTIDE SEQUENCE</scope>
    <source>
        <strain evidence="3">DSM 111904</strain>
    </source>
</reference>
<dbReference type="EMBL" id="JAKZGP010000015">
    <property type="protein sequence ID" value="MCH7409344.1"/>
    <property type="molecule type" value="Genomic_DNA"/>
</dbReference>
<keyword evidence="4" id="KW-1185">Reference proteome</keyword>
<sequence length="145" mass="17320">MKKAEQAIVVEQIFDVSILELWKAITELDQMKKWFFVNIETFVAELDYETRFVVENEGRIFPHLWKITEVDPFKRITYNWKYEGYEGDSDVIFELFGSAKQSKLTLTHTVLEDFSDEITEFSRESCESGWIYFIKQSLKEYLQSK</sequence>
<dbReference type="CDD" id="cd07814">
    <property type="entry name" value="SRPBCC_CalC_Aha1-like"/>
    <property type="match status" value="1"/>
</dbReference>
<dbReference type="Proteomes" id="UP001165489">
    <property type="component" value="Unassembled WGS sequence"/>
</dbReference>
<proteinExistence type="inferred from homology"/>
<evidence type="ECO:0000256" key="1">
    <source>
        <dbReference type="ARBA" id="ARBA00006817"/>
    </source>
</evidence>
<name>A0ABS9UZE6_9BACT</name>
<gene>
    <name evidence="3" type="ORF">MM239_08065</name>
</gene>
<dbReference type="Gene3D" id="3.30.530.20">
    <property type="match status" value="1"/>
</dbReference>
<dbReference type="RefSeq" id="WP_241347692.1">
    <property type="nucleotide sequence ID" value="NZ_JAKZGP010000015.1"/>
</dbReference>
<comment type="similarity">
    <text evidence="1">Belongs to the AHA1 family.</text>
</comment>
<evidence type="ECO:0000313" key="4">
    <source>
        <dbReference type="Proteomes" id="UP001165489"/>
    </source>
</evidence>
<feature type="domain" description="Activator of Hsp90 ATPase homologue 1/2-like C-terminal" evidence="2">
    <location>
        <begin position="16"/>
        <end position="143"/>
    </location>
</feature>
<dbReference type="InterPro" id="IPR013538">
    <property type="entry name" value="ASHA1/2-like_C"/>
</dbReference>
<evidence type="ECO:0000313" key="3">
    <source>
        <dbReference type="EMBL" id="MCH7409344.1"/>
    </source>
</evidence>
<accession>A0ABS9UZE6</accession>
<evidence type="ECO:0000259" key="2">
    <source>
        <dbReference type="Pfam" id="PF08327"/>
    </source>
</evidence>